<dbReference type="PANTHER" id="PTHR11365:SF23">
    <property type="entry name" value="HYPOTHETICAL 5-OXOPROLINASE (EUROFUNG)-RELATED"/>
    <property type="match status" value="1"/>
</dbReference>
<dbReference type="InterPro" id="IPR045079">
    <property type="entry name" value="Oxoprolinase-like"/>
</dbReference>
<dbReference type="EMBL" id="BART01005808">
    <property type="protein sequence ID" value="GAG54192.1"/>
    <property type="molecule type" value="Genomic_DNA"/>
</dbReference>
<protein>
    <recommendedName>
        <fullName evidence="1">Hydantoinase B/oxoprolinase domain-containing protein</fullName>
    </recommendedName>
</protein>
<organism evidence="2">
    <name type="scientific">marine sediment metagenome</name>
    <dbReference type="NCBI Taxonomy" id="412755"/>
    <lineage>
        <taxon>unclassified sequences</taxon>
        <taxon>metagenomes</taxon>
        <taxon>ecological metagenomes</taxon>
    </lineage>
</organism>
<proteinExistence type="predicted"/>
<dbReference type="GO" id="GO:0017168">
    <property type="term" value="F:5-oxoprolinase (ATP-hydrolyzing) activity"/>
    <property type="evidence" value="ECO:0007669"/>
    <property type="project" value="TreeGrafter"/>
</dbReference>
<name>X0Z6Z4_9ZZZZ</name>
<dbReference type="GO" id="GO:0006749">
    <property type="term" value="P:glutathione metabolic process"/>
    <property type="evidence" value="ECO:0007669"/>
    <property type="project" value="TreeGrafter"/>
</dbReference>
<sequence length="288" mass="31066">MEDTLLKTAYSPIVKDLRDATAAIFDAKGQTIAQAIANPLHLGTLILSVPIVLRDFPIAEAQEGDAYIHNDPFDGGTHLPDITMVEPVIYQGEVVALTTSMVHHSDTGGITPGVSTRATSIYQEGLCLPAVKFYDAGKPVKVVHDIIGKNVRMPEQVLGDLEAQVATGRVGRTRLLEVFDEYGKEIVLAAMEQLLEHSEALTRAELEKIPDGTYSFVDYMDNDGVDLEQRIKIQVAVTIKGSDVIADFSGSSPQTRGPMNCSPATMFSCMTYTLKVITGGADIPTNDG</sequence>
<feature type="non-terminal residue" evidence="2">
    <location>
        <position position="288"/>
    </location>
</feature>
<feature type="domain" description="Hydantoinase B/oxoprolinase" evidence="1">
    <location>
        <begin position="1"/>
        <end position="288"/>
    </location>
</feature>
<dbReference type="InterPro" id="IPR003692">
    <property type="entry name" value="Hydantoinase_B"/>
</dbReference>
<comment type="caution">
    <text evidence="2">The sequence shown here is derived from an EMBL/GenBank/DDBJ whole genome shotgun (WGS) entry which is preliminary data.</text>
</comment>
<evidence type="ECO:0000313" key="2">
    <source>
        <dbReference type="EMBL" id="GAG54192.1"/>
    </source>
</evidence>
<evidence type="ECO:0000259" key="1">
    <source>
        <dbReference type="Pfam" id="PF02538"/>
    </source>
</evidence>
<dbReference type="Pfam" id="PF02538">
    <property type="entry name" value="Hydantoinase_B"/>
    <property type="match status" value="1"/>
</dbReference>
<dbReference type="PANTHER" id="PTHR11365">
    <property type="entry name" value="5-OXOPROLINASE RELATED"/>
    <property type="match status" value="1"/>
</dbReference>
<dbReference type="GO" id="GO:0005829">
    <property type="term" value="C:cytosol"/>
    <property type="evidence" value="ECO:0007669"/>
    <property type="project" value="TreeGrafter"/>
</dbReference>
<gene>
    <name evidence="2" type="ORF">S01H4_13164</name>
</gene>
<dbReference type="AlphaFoldDB" id="X0Z6Z4"/>
<accession>X0Z6Z4</accession>
<reference evidence="2" key="1">
    <citation type="journal article" date="2014" name="Front. Microbiol.">
        <title>High frequency of phylogenetically diverse reductive dehalogenase-homologous genes in deep subseafloor sedimentary metagenomes.</title>
        <authorList>
            <person name="Kawai M."/>
            <person name="Futagami T."/>
            <person name="Toyoda A."/>
            <person name="Takaki Y."/>
            <person name="Nishi S."/>
            <person name="Hori S."/>
            <person name="Arai W."/>
            <person name="Tsubouchi T."/>
            <person name="Morono Y."/>
            <person name="Uchiyama I."/>
            <person name="Ito T."/>
            <person name="Fujiyama A."/>
            <person name="Inagaki F."/>
            <person name="Takami H."/>
        </authorList>
    </citation>
    <scope>NUCLEOTIDE SEQUENCE</scope>
    <source>
        <strain evidence="2">Expedition CK06-06</strain>
    </source>
</reference>